<reference evidence="2 3" key="1">
    <citation type="journal article" date="2014" name="BMC Microbiol.">
        <title>The oxygen-independent metabolism of cyclic monoterpenes in Castellaniella defragrans 65Phen.</title>
        <authorList>
            <person name="Petasch J."/>
            <person name="Disch E.M."/>
            <person name="Markert S."/>
            <person name="Becher D."/>
            <person name="Schweder T."/>
            <person name="Huttel B."/>
            <person name="Reinhardt R."/>
            <person name="Harder J."/>
        </authorList>
    </citation>
    <scope>NUCLEOTIDE SEQUENCE [LARGE SCALE GENOMIC DNA]</scope>
    <source>
        <strain evidence="2">65Phen</strain>
    </source>
</reference>
<dbReference type="AlphaFoldDB" id="W8X5K5"/>
<organism evidence="2 3">
    <name type="scientific">Castellaniella defragrans (strain DSM 12143 / CCUG 39792 / 65Phen)</name>
    <name type="common">Alcaligenes defragrans</name>
    <dbReference type="NCBI Taxonomy" id="1437824"/>
    <lineage>
        <taxon>Bacteria</taxon>
        <taxon>Pseudomonadati</taxon>
        <taxon>Pseudomonadota</taxon>
        <taxon>Betaproteobacteria</taxon>
        <taxon>Burkholderiales</taxon>
        <taxon>Alcaligenaceae</taxon>
        <taxon>Castellaniella</taxon>
    </lineage>
</organism>
<sequence length="42" mass="5138">MRPRIRTHPWTTLWTPLRTPRPMPRIRTPRIHTPQQPGDTQR</sequence>
<evidence type="ECO:0000313" key="3">
    <source>
        <dbReference type="Proteomes" id="UP000019805"/>
    </source>
</evidence>
<evidence type="ECO:0000313" key="2">
    <source>
        <dbReference type="EMBL" id="CDM25266.1"/>
    </source>
</evidence>
<dbReference type="HOGENOM" id="CLU_3249002_0_0_4"/>
<feature type="region of interest" description="Disordered" evidence="1">
    <location>
        <begin position="1"/>
        <end position="42"/>
    </location>
</feature>
<gene>
    <name evidence="2" type="ORF">BN940_14106</name>
</gene>
<name>W8X5K5_CASD6</name>
<keyword evidence="3" id="KW-1185">Reference proteome</keyword>
<feature type="compositionally biased region" description="Low complexity" evidence="1">
    <location>
        <begin position="8"/>
        <end position="20"/>
    </location>
</feature>
<accession>W8X5K5</accession>
<protein>
    <submittedName>
        <fullName evidence="2">Uncharacterized protein</fullName>
    </submittedName>
</protein>
<dbReference type="Proteomes" id="UP000019805">
    <property type="component" value="Chromosome"/>
</dbReference>
<proteinExistence type="predicted"/>
<dbReference type="KEGG" id="cdn:BN940_14106"/>
<evidence type="ECO:0000256" key="1">
    <source>
        <dbReference type="SAM" id="MobiDB-lite"/>
    </source>
</evidence>
<dbReference type="EMBL" id="HG916765">
    <property type="protein sequence ID" value="CDM25266.1"/>
    <property type="molecule type" value="Genomic_DNA"/>
</dbReference>